<dbReference type="SMART" id="SM00382">
    <property type="entry name" value="AAA"/>
    <property type="match status" value="3"/>
</dbReference>
<feature type="compositionally biased region" description="Pro residues" evidence="5">
    <location>
        <begin position="204"/>
        <end position="228"/>
    </location>
</feature>
<comment type="caution">
    <text evidence="8">The sequence shown here is derived from an EMBL/GenBank/DDBJ whole genome shotgun (WGS) entry which is preliminary data.</text>
</comment>
<evidence type="ECO:0000256" key="2">
    <source>
        <dbReference type="ARBA" id="ARBA00022840"/>
    </source>
</evidence>
<keyword evidence="4" id="KW-0175">Coiled coil</keyword>
<dbReference type="InterPro" id="IPR002543">
    <property type="entry name" value="FtsK_dom"/>
</dbReference>
<feature type="transmembrane region" description="Helical" evidence="6">
    <location>
        <begin position="321"/>
        <end position="339"/>
    </location>
</feature>
<evidence type="ECO:0000256" key="5">
    <source>
        <dbReference type="SAM" id="MobiDB-lite"/>
    </source>
</evidence>
<keyword evidence="2 3" id="KW-0067">ATP-binding</keyword>
<dbReference type="PANTHER" id="PTHR22683:SF1">
    <property type="entry name" value="TYPE VII SECRETION SYSTEM PROTEIN ESSC"/>
    <property type="match status" value="1"/>
</dbReference>
<protein>
    <submittedName>
        <fullName evidence="8">FtsK/SpoIIIE domain-containing protein</fullName>
    </submittedName>
</protein>
<feature type="binding site" evidence="3">
    <location>
        <begin position="1079"/>
        <end position="1086"/>
    </location>
    <ligand>
        <name>ATP</name>
        <dbReference type="ChEBI" id="CHEBI:30616"/>
    </ligand>
</feature>
<dbReference type="InterPro" id="IPR050206">
    <property type="entry name" value="FtsK/SpoIIIE/SftA"/>
</dbReference>
<dbReference type="RefSeq" id="WP_311667752.1">
    <property type="nucleotide sequence ID" value="NZ_JAVREO010000008.1"/>
</dbReference>
<dbReference type="CDD" id="cd01127">
    <property type="entry name" value="TrwB_TraG_TraD_VirD4"/>
    <property type="match status" value="1"/>
</dbReference>
<sequence length="1553" mass="165846">MNLWITTSDARGHRADHLLDLPTDTTVGDLATALDAPRLYLDEQPLENSAWLGPGGVRDGALLGLDAPVPDAGAVDVWHPPAHDPALLELRHVSGPGAGRVWRLGRGTYEIGTARGCVVRLPDPDPDGTDATGDERVPAAGTWLTVHADGTASLRLPEDADPDLCGLRSLTPPPPVDPETGTPLTDEEPAGPEDGGPGGHSAEPAPPGPDGQPAPPPQPPAGFRPPPSDGSEPWPRYADLALGDHLLRLCPPCVPDAAVKPSEDRMTLEYSRPPRLTPHLDAETLNLPGPPKPQGPRPFPFLVMMSPLVMGLSMMFLVRSFYFVIMIFFTPMLAIGNWVSGRRANRKRYEEDLRRYRLRRAALEAEIRRAAVEERAQRNAASPDPATVRLTALGPGHQLWERRRHHPDYLTLRVGTVARASVKTVQDSARDANHRRVHWRLADVPVGVDLAQLGVVGITGTARTARALARWHVAQTAVLCSPRDLRIVILTEERYAADWEWVRWLPHLRPSRRGAAGTPLVAVGNDPASVAHRVGELYAEIQDRSGGPGSGHRPGPAGGPDLLVVLDGAWRLRDVPGVIPILTQGPGVRVFSLCLDEREHLLPEECNAIVTSDGNHLSLRSSGVRTVTGIRADQVEPDWCEEVARALAPVRDVTVEADVGVPTEVRLLPLLNQDPPDPEAVVAHWGRQPASTSFVIGAGYDGSVVLDLVKDGPHGLIAGTTGSGKSELLQTMIASLAAMNRPDELTFVLVDYKGGSAFRECADLPHTLGMITDLDGALVQRALASLAAELLRREHVLAEAGVKDHRDYRAKRARDPELAPLPRLLLVIDEFATLVRELPDFVPGLISLAQRGRSLGLHLVLATQRPAGAVSNDIRANTNLRVALRVTDRTESQDVLEAGHAAAISPDTPGRAFIRRGDGPPLPFQTAYVGAERPEPAEEGRLAAPAAGGGPRAVRRAPLEWGLLGHPVRLPAAEEEPAAAPDGDGAEHVVTDDPPTDLSVLVEALRAAAEALPDLTPQAQPWLPPLGQRLTLPKPDRDPAPGGAILPDIPFAVYDLPGQQAQVPGPISLDSFGHLYVIGAPRSGRTQVLRTIAGSTALYLASDQAHLYGIDAAGGGLRAIEALPHCGAVVPRDDLDRVGRLLRRLTGELSRRQALLAEHDLSALPELRVRLPREERPPHVLVLIDGWDTLFETLDTYDGGRLNNELFRLLREGLAAGVHVVATSERFLLGSRAGQHNDRRLMLRQTDPMDFSGVGIDRKRVPDDVPPGRGWFAPSGVEGQILQLPVAASGGGGDQADALREIGRGATVRDSGIDEARRPFRVGVLPTAIGFQQVMDSVPEEERRPMRALVGVGGDDVAPIHHDFARDSHTFLVVGPARSGRSTALAGMCVSLLMSGTSLLVITPRDSPLRELAAHGLATVMGGADPSSERIEEALERMAGQRVVVVVDDYDLLANGPADRALRGIAAAGQEQGRALLAAGPAEGLSMVGWLGLARRGRSGVLLGPRSTVEGDLIGAQLGGQHLRPVTVPGRALTGDGAGGVRAVQVPLTTLRG</sequence>
<gene>
    <name evidence="8" type="ORF">RM844_15385</name>
</gene>
<dbReference type="Pfam" id="PF01580">
    <property type="entry name" value="FtsK_SpoIIIE"/>
    <property type="match status" value="2"/>
</dbReference>
<keyword evidence="1 3" id="KW-0547">Nucleotide-binding</keyword>
<evidence type="ECO:0000313" key="9">
    <source>
        <dbReference type="Proteomes" id="UP001183410"/>
    </source>
</evidence>
<feature type="domain" description="FtsK" evidence="7">
    <location>
        <begin position="701"/>
        <end position="893"/>
    </location>
</feature>
<dbReference type="InterPro" id="IPR027417">
    <property type="entry name" value="P-loop_NTPase"/>
</dbReference>
<keyword evidence="6" id="KW-1133">Transmembrane helix</keyword>
<feature type="region of interest" description="Disordered" evidence="5">
    <location>
        <begin position="975"/>
        <end position="994"/>
    </location>
</feature>
<accession>A0ABU2JSG2</accession>
<evidence type="ECO:0000259" key="7">
    <source>
        <dbReference type="PROSITE" id="PS50901"/>
    </source>
</evidence>
<evidence type="ECO:0000256" key="6">
    <source>
        <dbReference type="SAM" id="Phobius"/>
    </source>
</evidence>
<dbReference type="SUPFAM" id="SSF52540">
    <property type="entry name" value="P-loop containing nucleoside triphosphate hydrolases"/>
    <property type="match status" value="2"/>
</dbReference>
<name>A0ABU2JSG2_9ACTN</name>
<dbReference type="PANTHER" id="PTHR22683">
    <property type="entry name" value="SPORULATION PROTEIN RELATED"/>
    <property type="match status" value="1"/>
</dbReference>
<evidence type="ECO:0000313" key="8">
    <source>
        <dbReference type="EMBL" id="MDT0267669.1"/>
    </source>
</evidence>
<proteinExistence type="predicted"/>
<dbReference type="InterPro" id="IPR003593">
    <property type="entry name" value="AAA+_ATPase"/>
</dbReference>
<feature type="domain" description="FtsK" evidence="7">
    <location>
        <begin position="1062"/>
        <end position="1262"/>
    </location>
</feature>
<evidence type="ECO:0000256" key="4">
    <source>
        <dbReference type="SAM" id="Coils"/>
    </source>
</evidence>
<feature type="binding site" evidence="3">
    <location>
        <begin position="719"/>
        <end position="726"/>
    </location>
    <ligand>
        <name>ATP</name>
        <dbReference type="ChEBI" id="CHEBI:30616"/>
    </ligand>
</feature>
<dbReference type="Proteomes" id="UP001183410">
    <property type="component" value="Unassembled WGS sequence"/>
</dbReference>
<feature type="transmembrane region" description="Helical" evidence="6">
    <location>
        <begin position="299"/>
        <end position="316"/>
    </location>
</feature>
<feature type="region of interest" description="Disordered" evidence="5">
    <location>
        <begin position="154"/>
        <end position="237"/>
    </location>
</feature>
<dbReference type="Gene3D" id="3.40.50.300">
    <property type="entry name" value="P-loop containing nucleotide triphosphate hydrolases"/>
    <property type="match status" value="4"/>
</dbReference>
<feature type="region of interest" description="Disordered" evidence="5">
    <location>
        <begin position="933"/>
        <end position="952"/>
    </location>
</feature>
<keyword evidence="6" id="KW-0472">Membrane</keyword>
<dbReference type="EMBL" id="JAVREO010000008">
    <property type="protein sequence ID" value="MDT0267669.1"/>
    <property type="molecule type" value="Genomic_DNA"/>
</dbReference>
<feature type="coiled-coil region" evidence="4">
    <location>
        <begin position="346"/>
        <end position="373"/>
    </location>
</feature>
<keyword evidence="9" id="KW-1185">Reference proteome</keyword>
<reference evidence="9" key="1">
    <citation type="submission" date="2023-07" db="EMBL/GenBank/DDBJ databases">
        <title>30 novel species of actinomycetes from the DSMZ collection.</title>
        <authorList>
            <person name="Nouioui I."/>
        </authorList>
    </citation>
    <scope>NUCLEOTIDE SEQUENCE [LARGE SCALE GENOMIC DNA]</scope>
    <source>
        <strain evidence="9">DSM 44915</strain>
    </source>
</reference>
<evidence type="ECO:0000256" key="1">
    <source>
        <dbReference type="ARBA" id="ARBA00022741"/>
    </source>
</evidence>
<dbReference type="PROSITE" id="PS50901">
    <property type="entry name" value="FTSK"/>
    <property type="match status" value="2"/>
</dbReference>
<organism evidence="8 9">
    <name type="scientific">Streptomyces chisholmiae</name>
    <dbReference type="NCBI Taxonomy" id="3075540"/>
    <lineage>
        <taxon>Bacteria</taxon>
        <taxon>Bacillati</taxon>
        <taxon>Actinomycetota</taxon>
        <taxon>Actinomycetes</taxon>
        <taxon>Kitasatosporales</taxon>
        <taxon>Streptomycetaceae</taxon>
        <taxon>Streptomyces</taxon>
    </lineage>
</organism>
<evidence type="ECO:0000256" key="3">
    <source>
        <dbReference type="PROSITE-ProRule" id="PRU00289"/>
    </source>
</evidence>
<keyword evidence="6" id="KW-0812">Transmembrane</keyword>